<reference evidence="6" key="2">
    <citation type="submission" date="2021-04" db="EMBL/GenBank/DDBJ databases">
        <authorList>
            <person name="Gilroy R."/>
        </authorList>
    </citation>
    <scope>NUCLEOTIDE SEQUENCE</scope>
    <source>
        <strain evidence="6">ChiBcec2-3848</strain>
    </source>
</reference>
<dbReference type="AlphaFoldDB" id="A0A9D2TC14"/>
<evidence type="ECO:0000256" key="1">
    <source>
        <dbReference type="ARBA" id="ARBA00018672"/>
    </source>
</evidence>
<dbReference type="InterPro" id="IPR046947">
    <property type="entry name" value="LytR-like"/>
</dbReference>
<dbReference type="Pfam" id="PF00072">
    <property type="entry name" value="Response_reg"/>
    <property type="match status" value="1"/>
</dbReference>
<dbReference type="InterPro" id="IPR007492">
    <property type="entry name" value="LytTR_DNA-bd_dom"/>
</dbReference>
<feature type="domain" description="HTH LytTR-type" evidence="5">
    <location>
        <begin position="133"/>
        <end position="202"/>
    </location>
</feature>
<dbReference type="PANTHER" id="PTHR37299:SF1">
    <property type="entry name" value="STAGE 0 SPORULATION PROTEIN A HOMOLOG"/>
    <property type="match status" value="1"/>
</dbReference>
<dbReference type="Gene3D" id="3.40.50.2300">
    <property type="match status" value="1"/>
</dbReference>
<reference evidence="6" key="1">
    <citation type="journal article" date="2021" name="PeerJ">
        <title>Extensive microbial diversity within the chicken gut microbiome revealed by metagenomics and culture.</title>
        <authorList>
            <person name="Gilroy R."/>
            <person name="Ravi A."/>
            <person name="Getino M."/>
            <person name="Pursley I."/>
            <person name="Horton D.L."/>
            <person name="Alikhan N.F."/>
            <person name="Baker D."/>
            <person name="Gharbi K."/>
            <person name="Hall N."/>
            <person name="Watson M."/>
            <person name="Adriaenssens E.M."/>
            <person name="Foster-Nyarko E."/>
            <person name="Jarju S."/>
            <person name="Secka A."/>
            <person name="Antonio M."/>
            <person name="Oren A."/>
            <person name="Chaudhuri R.R."/>
            <person name="La Ragione R."/>
            <person name="Hildebrand F."/>
            <person name="Pallen M.J."/>
        </authorList>
    </citation>
    <scope>NUCLEOTIDE SEQUENCE</scope>
    <source>
        <strain evidence="6">ChiBcec2-3848</strain>
    </source>
</reference>
<dbReference type="Pfam" id="PF04397">
    <property type="entry name" value="LytTR"/>
    <property type="match status" value="1"/>
</dbReference>
<dbReference type="SMART" id="SM00448">
    <property type="entry name" value="REC"/>
    <property type="match status" value="1"/>
</dbReference>
<dbReference type="SMART" id="SM00850">
    <property type="entry name" value="LytTR"/>
    <property type="match status" value="1"/>
</dbReference>
<evidence type="ECO:0000259" key="5">
    <source>
        <dbReference type="PROSITE" id="PS50930"/>
    </source>
</evidence>
<keyword evidence="6" id="KW-0238">DNA-binding</keyword>
<sequence>MLRIALCDDEALAREQLSCQIEELIEDTDSRLVYEFSSGTNAVRWLKNHPGEIDLLFLDVEMKDLNGMETAKAIREFDRNILLVFVTGYPDYVFEGYQAEALDYLIKPADSRRLLQVLSRAGERLKRDASSQFLLQNTDGIFRFRFQDIAYFYSDRRRVFLVSGEREYGFYGKLDQVEAQVGDSFVRIHQRYLVNPDYIKRLGAACVELSGISLPISRSLKASASGKIARHLLKGDRL</sequence>
<dbReference type="PROSITE" id="PS50110">
    <property type="entry name" value="RESPONSE_REGULATORY"/>
    <property type="match status" value="1"/>
</dbReference>
<dbReference type="InterPro" id="IPR001789">
    <property type="entry name" value="Sig_transdc_resp-reg_receiver"/>
</dbReference>
<evidence type="ECO:0000256" key="3">
    <source>
        <dbReference type="PROSITE-ProRule" id="PRU00169"/>
    </source>
</evidence>
<comment type="caution">
    <text evidence="6">The sequence shown here is derived from an EMBL/GenBank/DDBJ whole genome shotgun (WGS) entry which is preliminary data.</text>
</comment>
<evidence type="ECO:0000313" key="6">
    <source>
        <dbReference type="EMBL" id="HJC63581.1"/>
    </source>
</evidence>
<dbReference type="GO" id="GO:0003677">
    <property type="term" value="F:DNA binding"/>
    <property type="evidence" value="ECO:0007669"/>
    <property type="project" value="UniProtKB-KW"/>
</dbReference>
<dbReference type="PROSITE" id="PS50930">
    <property type="entry name" value="HTH_LYTTR"/>
    <property type="match status" value="1"/>
</dbReference>
<name>A0A9D2TC14_9FIRM</name>
<evidence type="ECO:0000256" key="2">
    <source>
        <dbReference type="ARBA" id="ARBA00024867"/>
    </source>
</evidence>
<gene>
    <name evidence="6" type="ORF">H9753_08190</name>
</gene>
<evidence type="ECO:0000259" key="4">
    <source>
        <dbReference type="PROSITE" id="PS50110"/>
    </source>
</evidence>
<dbReference type="InterPro" id="IPR011006">
    <property type="entry name" value="CheY-like_superfamily"/>
</dbReference>
<protein>
    <recommendedName>
        <fullName evidence="1">Stage 0 sporulation protein A homolog</fullName>
    </recommendedName>
</protein>
<organism evidence="6 7">
    <name type="scientific">Candidatus Blautia merdavium</name>
    <dbReference type="NCBI Taxonomy" id="2838494"/>
    <lineage>
        <taxon>Bacteria</taxon>
        <taxon>Bacillati</taxon>
        <taxon>Bacillota</taxon>
        <taxon>Clostridia</taxon>
        <taxon>Lachnospirales</taxon>
        <taxon>Lachnospiraceae</taxon>
        <taxon>Blautia</taxon>
    </lineage>
</organism>
<dbReference type="Gene3D" id="2.40.50.1020">
    <property type="entry name" value="LytTr DNA-binding domain"/>
    <property type="match status" value="1"/>
</dbReference>
<dbReference type="EMBL" id="DWVZ01000107">
    <property type="protein sequence ID" value="HJC63581.1"/>
    <property type="molecule type" value="Genomic_DNA"/>
</dbReference>
<dbReference type="GO" id="GO:0000156">
    <property type="term" value="F:phosphorelay response regulator activity"/>
    <property type="evidence" value="ECO:0007669"/>
    <property type="project" value="InterPro"/>
</dbReference>
<dbReference type="Proteomes" id="UP000823886">
    <property type="component" value="Unassembled WGS sequence"/>
</dbReference>
<accession>A0A9D2TC14</accession>
<feature type="modified residue" description="4-aspartylphosphate" evidence="3">
    <location>
        <position position="59"/>
    </location>
</feature>
<evidence type="ECO:0000313" key="7">
    <source>
        <dbReference type="Proteomes" id="UP000823886"/>
    </source>
</evidence>
<proteinExistence type="predicted"/>
<feature type="domain" description="Response regulatory" evidence="4">
    <location>
        <begin position="3"/>
        <end position="122"/>
    </location>
</feature>
<keyword evidence="3" id="KW-0597">Phosphoprotein</keyword>
<comment type="function">
    <text evidence="2">May play the central regulatory role in sporulation. It may be an element of the effector pathway responsible for the activation of sporulation genes in response to nutritional stress. Spo0A may act in concert with spo0H (a sigma factor) to control the expression of some genes that are critical to the sporulation process.</text>
</comment>
<dbReference type="PANTHER" id="PTHR37299">
    <property type="entry name" value="TRANSCRIPTIONAL REGULATOR-RELATED"/>
    <property type="match status" value="1"/>
</dbReference>
<dbReference type="SUPFAM" id="SSF52172">
    <property type="entry name" value="CheY-like"/>
    <property type="match status" value="1"/>
</dbReference>